<dbReference type="AlphaFoldDB" id="A0A1F6M833"/>
<dbReference type="Pfam" id="PF01551">
    <property type="entry name" value="Peptidase_M23"/>
    <property type="match status" value="1"/>
</dbReference>
<accession>A0A1F6M833</accession>
<comment type="caution">
    <text evidence="2">The sequence shown here is derived from an EMBL/GenBank/DDBJ whole genome shotgun (WGS) entry which is preliminary data.</text>
</comment>
<sequence>MVKIYTESWKNFVTISHGTKRNPWTATYHHIKPTSTLRVGQTVTSGKKIGTVVASNPNGAHLHIGIRDKAYSNTANRGRLPERVACGGDPAFPDGFVNPADLDWDWD</sequence>
<evidence type="ECO:0000313" key="2">
    <source>
        <dbReference type="EMBL" id="OGH67740.1"/>
    </source>
</evidence>
<dbReference type="InterPro" id="IPR011055">
    <property type="entry name" value="Dup_hybrid_motif"/>
</dbReference>
<proteinExistence type="predicted"/>
<dbReference type="Proteomes" id="UP000176282">
    <property type="component" value="Unassembled WGS sequence"/>
</dbReference>
<dbReference type="InterPro" id="IPR016047">
    <property type="entry name" value="M23ase_b-sheet_dom"/>
</dbReference>
<dbReference type="CDD" id="cd12797">
    <property type="entry name" value="M23_peptidase"/>
    <property type="match status" value="1"/>
</dbReference>
<name>A0A1F6M833_9BACT</name>
<dbReference type="EMBL" id="MFQB01000026">
    <property type="protein sequence ID" value="OGH67740.1"/>
    <property type="molecule type" value="Genomic_DNA"/>
</dbReference>
<evidence type="ECO:0000259" key="1">
    <source>
        <dbReference type="Pfam" id="PF01551"/>
    </source>
</evidence>
<reference evidence="2 3" key="1">
    <citation type="journal article" date="2016" name="Nat. Commun.">
        <title>Thousands of microbial genomes shed light on interconnected biogeochemical processes in an aquifer system.</title>
        <authorList>
            <person name="Anantharaman K."/>
            <person name="Brown C.T."/>
            <person name="Hug L.A."/>
            <person name="Sharon I."/>
            <person name="Castelle C.J."/>
            <person name="Probst A.J."/>
            <person name="Thomas B.C."/>
            <person name="Singh A."/>
            <person name="Wilkins M.J."/>
            <person name="Karaoz U."/>
            <person name="Brodie E.L."/>
            <person name="Williams K.H."/>
            <person name="Hubbard S.S."/>
            <person name="Banfield J.F."/>
        </authorList>
    </citation>
    <scope>NUCLEOTIDE SEQUENCE [LARGE SCALE GENOMIC DNA]</scope>
</reference>
<dbReference type="SUPFAM" id="SSF51261">
    <property type="entry name" value="Duplicated hybrid motif"/>
    <property type="match status" value="1"/>
</dbReference>
<organism evidence="2 3">
    <name type="scientific">Candidatus Magasanikbacteria bacterium RIFCSPHIGHO2_02_FULL_47_14</name>
    <dbReference type="NCBI Taxonomy" id="1798680"/>
    <lineage>
        <taxon>Bacteria</taxon>
        <taxon>Candidatus Magasanikiibacteriota</taxon>
    </lineage>
</organism>
<feature type="domain" description="M23ase beta-sheet core" evidence="1">
    <location>
        <begin position="7"/>
        <end position="69"/>
    </location>
</feature>
<evidence type="ECO:0000313" key="3">
    <source>
        <dbReference type="Proteomes" id="UP000176282"/>
    </source>
</evidence>
<protein>
    <recommendedName>
        <fullName evidence="1">M23ase beta-sheet core domain-containing protein</fullName>
    </recommendedName>
</protein>
<gene>
    <name evidence="2" type="ORF">A3J66_00830</name>
</gene>
<dbReference type="Gene3D" id="2.70.70.10">
    <property type="entry name" value="Glucose Permease (Domain IIA)"/>
    <property type="match status" value="1"/>
</dbReference>